<evidence type="ECO:0000313" key="2">
    <source>
        <dbReference type="Proteomes" id="UP000299102"/>
    </source>
</evidence>
<name>A0A4C1ZNK0_EUMVA</name>
<keyword evidence="2" id="KW-1185">Reference proteome</keyword>
<evidence type="ECO:0000313" key="1">
    <source>
        <dbReference type="EMBL" id="GBP88469.1"/>
    </source>
</evidence>
<comment type="caution">
    <text evidence="1">The sequence shown here is derived from an EMBL/GenBank/DDBJ whole genome shotgun (WGS) entry which is preliminary data.</text>
</comment>
<dbReference type="Proteomes" id="UP000299102">
    <property type="component" value="Unassembled WGS sequence"/>
</dbReference>
<reference evidence="1 2" key="1">
    <citation type="journal article" date="2019" name="Commun. Biol.">
        <title>The bagworm genome reveals a unique fibroin gene that provides high tensile strength.</title>
        <authorList>
            <person name="Kono N."/>
            <person name="Nakamura H."/>
            <person name="Ohtoshi R."/>
            <person name="Tomita M."/>
            <person name="Numata K."/>
            <person name="Arakawa K."/>
        </authorList>
    </citation>
    <scope>NUCLEOTIDE SEQUENCE [LARGE SCALE GENOMIC DNA]</scope>
</reference>
<sequence>MVSDATRLTLAGRIANATGAVSHIGGSEGFAIGCRLRHNFLQNIGRRFLPYKAMNLFPGRVPGRCRVQPEPVARSLTHRLCMWCNRYIVYQLSGTHSTSFIA</sequence>
<gene>
    <name evidence="1" type="ORF">EVAR_103743_1</name>
</gene>
<dbReference type="AlphaFoldDB" id="A0A4C1ZNK0"/>
<protein>
    <submittedName>
        <fullName evidence="1">Uncharacterized protein</fullName>
    </submittedName>
</protein>
<organism evidence="1 2">
    <name type="scientific">Eumeta variegata</name>
    <name type="common">Bagworm moth</name>
    <name type="synonym">Eumeta japonica</name>
    <dbReference type="NCBI Taxonomy" id="151549"/>
    <lineage>
        <taxon>Eukaryota</taxon>
        <taxon>Metazoa</taxon>
        <taxon>Ecdysozoa</taxon>
        <taxon>Arthropoda</taxon>
        <taxon>Hexapoda</taxon>
        <taxon>Insecta</taxon>
        <taxon>Pterygota</taxon>
        <taxon>Neoptera</taxon>
        <taxon>Endopterygota</taxon>
        <taxon>Lepidoptera</taxon>
        <taxon>Glossata</taxon>
        <taxon>Ditrysia</taxon>
        <taxon>Tineoidea</taxon>
        <taxon>Psychidae</taxon>
        <taxon>Oiketicinae</taxon>
        <taxon>Eumeta</taxon>
    </lineage>
</organism>
<proteinExistence type="predicted"/>
<dbReference type="EMBL" id="BGZK01001936">
    <property type="protein sequence ID" value="GBP88469.1"/>
    <property type="molecule type" value="Genomic_DNA"/>
</dbReference>
<dbReference type="OrthoDB" id="10044505at2759"/>
<accession>A0A4C1ZNK0</accession>